<sequence>MTASPFNFEMFIEHLPVTSIERMELVKSALSTLDVIGSVLRTHLAAEQIIEAWIYAACNRANFFANTSTIFAAKRKIAVNLGLPNAVSELFHNVARIRNRFAHNQSVTEIDAELVAKIKEQLFSLMPEWRHDPDIGITFFRKDGSTEFEARLNDPNQPPHVMLAMIVSFVALFLANKTKEKHLSIKPCSYPC</sequence>
<dbReference type="STRING" id="1795827.A7P95_10720"/>
<keyword evidence="2" id="KW-1185">Reference proteome</keyword>
<evidence type="ECO:0000313" key="2">
    <source>
        <dbReference type="Proteomes" id="UP000077885"/>
    </source>
</evidence>
<reference evidence="2" key="1">
    <citation type="submission" date="2016-05" db="EMBL/GenBank/DDBJ databases">
        <title>Draft genome of Corynebacterium afermentans subsp. afermentans LCDC 88199T.</title>
        <authorList>
            <person name="Bernier A.-M."/>
            <person name="Bernard K."/>
        </authorList>
    </citation>
    <scope>NUCLEOTIDE SEQUENCE [LARGE SCALE GENOMIC DNA]</scope>
    <source>
        <strain evidence="2">NML02-A-017</strain>
    </source>
</reference>
<dbReference type="RefSeq" id="WP_067595202.1">
    <property type="nucleotide sequence ID" value="NZ_LXSL01000032.1"/>
</dbReference>
<dbReference type="Proteomes" id="UP000077885">
    <property type="component" value="Unassembled WGS sequence"/>
</dbReference>
<gene>
    <name evidence="1" type="ORF">A7P95_10720</name>
</gene>
<dbReference type="OrthoDB" id="8611606at2"/>
<evidence type="ECO:0000313" key="1">
    <source>
        <dbReference type="EMBL" id="OAM26164.1"/>
    </source>
</evidence>
<evidence type="ECO:0008006" key="3">
    <source>
        <dbReference type="Google" id="ProtNLM"/>
    </source>
</evidence>
<dbReference type="EMBL" id="LXSL01000032">
    <property type="protein sequence ID" value="OAM26164.1"/>
    <property type="molecule type" value="Genomic_DNA"/>
</dbReference>
<accession>A0A1A9RTS0</accession>
<protein>
    <recommendedName>
        <fullName evidence="3">DUF4145 domain-containing protein</fullName>
    </recommendedName>
</protein>
<organism evidence="1 2">
    <name type="scientific">Eikenella longinqua</name>
    <dbReference type="NCBI Taxonomy" id="1795827"/>
    <lineage>
        <taxon>Bacteria</taxon>
        <taxon>Pseudomonadati</taxon>
        <taxon>Pseudomonadota</taxon>
        <taxon>Betaproteobacteria</taxon>
        <taxon>Neisseriales</taxon>
        <taxon>Neisseriaceae</taxon>
        <taxon>Eikenella</taxon>
    </lineage>
</organism>
<name>A0A1A9RTS0_9NEIS</name>
<dbReference type="AlphaFoldDB" id="A0A1A9RTS0"/>
<proteinExistence type="predicted"/>
<comment type="caution">
    <text evidence="1">The sequence shown here is derived from an EMBL/GenBank/DDBJ whole genome shotgun (WGS) entry which is preliminary data.</text>
</comment>